<dbReference type="Pfam" id="PF00017">
    <property type="entry name" value="SH2"/>
    <property type="match status" value="1"/>
</dbReference>
<keyword evidence="8" id="KW-1185">Reference proteome</keyword>
<feature type="compositionally biased region" description="Low complexity" evidence="4">
    <location>
        <begin position="313"/>
        <end position="323"/>
    </location>
</feature>
<dbReference type="PANTHER" id="PTHR16186:SF11">
    <property type="entry name" value="SIGNAL-TRANSDUCING ADAPTOR PROTEIN 2"/>
    <property type="match status" value="1"/>
</dbReference>
<feature type="domain" description="SH2" evidence="5">
    <location>
        <begin position="168"/>
        <end position="257"/>
    </location>
</feature>
<evidence type="ECO:0000256" key="4">
    <source>
        <dbReference type="SAM" id="MobiDB-lite"/>
    </source>
</evidence>
<dbReference type="InterPro" id="IPR000980">
    <property type="entry name" value="SH2"/>
</dbReference>
<dbReference type="Gene3D" id="2.30.29.30">
    <property type="entry name" value="Pleckstrin-homology domain (PH domain)/Phosphotyrosine-binding domain (PTB)"/>
    <property type="match status" value="1"/>
</dbReference>
<name>A0A7N8YCB1_9TELE</name>
<dbReference type="Ensembl" id="ENSMAMT00000051282.1">
    <property type="protein sequence ID" value="ENSMAMP00000065506.1"/>
    <property type="gene ID" value="ENSMAMG00000027773.1"/>
</dbReference>
<dbReference type="Proteomes" id="UP000261640">
    <property type="component" value="Unplaced"/>
</dbReference>
<dbReference type="InParanoid" id="A0A7N8YCB1"/>
<feature type="compositionally biased region" description="Polar residues" evidence="4">
    <location>
        <begin position="324"/>
        <end position="340"/>
    </location>
</feature>
<dbReference type="GO" id="GO:0035591">
    <property type="term" value="F:signaling adaptor activity"/>
    <property type="evidence" value="ECO:0007669"/>
    <property type="project" value="InterPro"/>
</dbReference>
<dbReference type="Gene3D" id="3.30.505.10">
    <property type="entry name" value="SH2 domain"/>
    <property type="match status" value="1"/>
</dbReference>
<feature type="compositionally biased region" description="Basic and acidic residues" evidence="4">
    <location>
        <begin position="342"/>
        <end position="356"/>
    </location>
</feature>
<dbReference type="OrthoDB" id="6086001at2759"/>
<reference evidence="7" key="1">
    <citation type="submission" date="2025-08" db="UniProtKB">
        <authorList>
            <consortium name="Ensembl"/>
        </authorList>
    </citation>
    <scope>IDENTIFICATION</scope>
</reference>
<evidence type="ECO:0000259" key="5">
    <source>
        <dbReference type="PROSITE" id="PS50001"/>
    </source>
</evidence>
<dbReference type="InterPro" id="IPR036860">
    <property type="entry name" value="SH2_dom_sf"/>
</dbReference>
<dbReference type="PROSITE" id="PS50001">
    <property type="entry name" value="SH2"/>
    <property type="match status" value="1"/>
</dbReference>
<keyword evidence="2 3" id="KW-0727">SH2 domain</keyword>
<dbReference type="InterPro" id="IPR039111">
    <property type="entry name" value="STAP1/STAP2"/>
</dbReference>
<evidence type="ECO:0000259" key="6">
    <source>
        <dbReference type="PROSITE" id="PS50003"/>
    </source>
</evidence>
<dbReference type="PROSITE" id="PS50003">
    <property type="entry name" value="PH_DOMAIN"/>
    <property type="match status" value="1"/>
</dbReference>
<dbReference type="SUPFAM" id="SSF55550">
    <property type="entry name" value="SH2 domain"/>
    <property type="match status" value="1"/>
</dbReference>
<dbReference type="GeneID" id="113129484"/>
<dbReference type="InterPro" id="IPR011993">
    <property type="entry name" value="PH-like_dom_sf"/>
</dbReference>
<organism evidence="7 8">
    <name type="scientific">Mastacembelus armatus</name>
    <name type="common">zig-zag eel</name>
    <dbReference type="NCBI Taxonomy" id="205130"/>
    <lineage>
        <taxon>Eukaryota</taxon>
        <taxon>Metazoa</taxon>
        <taxon>Chordata</taxon>
        <taxon>Craniata</taxon>
        <taxon>Vertebrata</taxon>
        <taxon>Euteleostomi</taxon>
        <taxon>Actinopterygii</taxon>
        <taxon>Neopterygii</taxon>
        <taxon>Teleostei</taxon>
        <taxon>Neoteleostei</taxon>
        <taxon>Acanthomorphata</taxon>
        <taxon>Anabantaria</taxon>
        <taxon>Synbranchiformes</taxon>
        <taxon>Mastacembelidae</taxon>
        <taxon>Mastacembelus</taxon>
    </lineage>
</organism>
<dbReference type="RefSeq" id="XP_026161287.1">
    <property type="nucleotide sequence ID" value="XM_026305502.2"/>
</dbReference>
<feature type="region of interest" description="Disordered" evidence="4">
    <location>
        <begin position="273"/>
        <end position="356"/>
    </location>
</feature>
<dbReference type="SMART" id="SM00233">
    <property type="entry name" value="PH"/>
    <property type="match status" value="1"/>
</dbReference>
<dbReference type="PANTHER" id="PTHR16186">
    <property type="entry name" value="SIGNAL-TRANSDUCING ADAPTOR PROTEIN-RELATED"/>
    <property type="match status" value="1"/>
</dbReference>
<protein>
    <submittedName>
        <fullName evidence="7">Signal-transducing adaptor protein 1-like</fullName>
    </submittedName>
</protein>
<evidence type="ECO:0000313" key="8">
    <source>
        <dbReference type="Proteomes" id="UP000261640"/>
    </source>
</evidence>
<evidence type="ECO:0000256" key="2">
    <source>
        <dbReference type="ARBA" id="ARBA00022999"/>
    </source>
</evidence>
<dbReference type="AlphaFoldDB" id="A0A7N8YCB1"/>
<dbReference type="InterPro" id="IPR001849">
    <property type="entry name" value="PH_domain"/>
</dbReference>
<keyword evidence="1" id="KW-0597">Phosphoprotein</keyword>
<accession>A0A7N8YCB1</accession>
<evidence type="ECO:0000256" key="1">
    <source>
        <dbReference type="ARBA" id="ARBA00022553"/>
    </source>
</evidence>
<dbReference type="Pfam" id="PF00169">
    <property type="entry name" value="PH"/>
    <property type="match status" value="1"/>
</dbReference>
<sequence>MQMATRPRRQRGQLPDCYYEGYLERTSFTDQTPQKLWTCLCGNTLFFFTDKKDANYIEKLDLNASISVTDSTPDHNLHAARFNLHTANRIITFTAPSAEACELWKNFIHAVSKLCLPSSLTLLPGQVHILKLAVEMEKERLSKMTPPSVTKPSSDIKLQVNMPACYYIVSRMEAELLLQKEAKRGNLLLRPGRHKNTFAVTTRQELDSPIFRHYLVTCKPEGGFYIDVDNPVDCDTLHDVISFLVEKSDGTFIPLPNEGAYEKSICIIRLDHENGEKQPPSNPPQLPSKPELRSEPSKMALMPPVPPPRRLGSSAPTPSSTSSNEDLQMKNHTNPLQQTILELKEKFEQKQQKSQE</sequence>
<dbReference type="SMART" id="SM00252">
    <property type="entry name" value="SH2"/>
    <property type="match status" value="1"/>
</dbReference>
<proteinExistence type="predicted"/>
<reference evidence="7" key="2">
    <citation type="submission" date="2025-09" db="UniProtKB">
        <authorList>
            <consortium name="Ensembl"/>
        </authorList>
    </citation>
    <scope>IDENTIFICATION</scope>
</reference>
<dbReference type="SUPFAM" id="SSF50729">
    <property type="entry name" value="PH domain-like"/>
    <property type="match status" value="1"/>
</dbReference>
<evidence type="ECO:0000256" key="3">
    <source>
        <dbReference type="PROSITE-ProRule" id="PRU00191"/>
    </source>
</evidence>
<dbReference type="GeneTree" id="ENSGT00530000063841"/>
<evidence type="ECO:0000313" key="7">
    <source>
        <dbReference type="Ensembl" id="ENSMAMP00000065506.1"/>
    </source>
</evidence>
<feature type="domain" description="PH" evidence="6">
    <location>
        <begin position="16"/>
        <end position="113"/>
    </location>
</feature>